<protein>
    <recommendedName>
        <fullName evidence="5">Phage minor structural protein GP20</fullName>
    </recommendedName>
</protein>
<keyword evidence="1" id="KW-0175">Coiled coil</keyword>
<dbReference type="RefSeq" id="WP_155219840.1">
    <property type="nucleotide sequence ID" value="NZ_WNAJ01000026.1"/>
</dbReference>
<evidence type="ECO:0000313" key="3">
    <source>
        <dbReference type="EMBL" id="MTR86658.1"/>
    </source>
</evidence>
<evidence type="ECO:0000313" key="4">
    <source>
        <dbReference type="Proteomes" id="UP000478483"/>
    </source>
</evidence>
<gene>
    <name evidence="3" type="ORF">GMD50_16760</name>
</gene>
<name>A0A6L6L8E2_9FIRM</name>
<dbReference type="Proteomes" id="UP000478483">
    <property type="component" value="Unassembled WGS sequence"/>
</dbReference>
<feature type="region of interest" description="Disordered" evidence="2">
    <location>
        <begin position="167"/>
        <end position="189"/>
    </location>
</feature>
<evidence type="ECO:0000256" key="2">
    <source>
        <dbReference type="SAM" id="MobiDB-lite"/>
    </source>
</evidence>
<evidence type="ECO:0008006" key="5">
    <source>
        <dbReference type="Google" id="ProtNLM"/>
    </source>
</evidence>
<organism evidence="3 4">
    <name type="scientific">Roseburia intestinalis</name>
    <dbReference type="NCBI Taxonomy" id="166486"/>
    <lineage>
        <taxon>Bacteria</taxon>
        <taxon>Bacillati</taxon>
        <taxon>Bacillota</taxon>
        <taxon>Clostridia</taxon>
        <taxon>Lachnospirales</taxon>
        <taxon>Lachnospiraceae</taxon>
        <taxon>Roseburia</taxon>
    </lineage>
</organism>
<dbReference type="InterPro" id="IPR009636">
    <property type="entry name" value="SCAF"/>
</dbReference>
<comment type="caution">
    <text evidence="3">The sequence shown here is derived from an EMBL/GenBank/DDBJ whole genome shotgun (WGS) entry which is preliminary data.</text>
</comment>
<feature type="coiled-coil region" evidence="1">
    <location>
        <begin position="57"/>
        <end position="108"/>
    </location>
</feature>
<evidence type="ECO:0000256" key="1">
    <source>
        <dbReference type="SAM" id="Coils"/>
    </source>
</evidence>
<accession>A0A6L6L8E2</accession>
<sequence>MEFLKDILGEDLYKQVADAVNAHNGKPENKDKQVKLADLGSGQYVDKGKYDTTVAEKENLSGQIKTLNATIGDLKKNNADNETLQNTITDLQTKLKDQQTANEQISKAYALKDSLTKQGVLDPDYLIYKAGGLDKFTFDKEGKPVGVEDAVKPYKEDKTMAHLFKQEQPKPPYHPQGGTGGAGTANPFAKETFNLTKQGELLKSNPEQAKAMAAAAGVTI</sequence>
<proteinExistence type="predicted"/>
<dbReference type="EMBL" id="WNAJ01000026">
    <property type="protein sequence ID" value="MTR86658.1"/>
    <property type="molecule type" value="Genomic_DNA"/>
</dbReference>
<reference evidence="3 4" key="1">
    <citation type="journal article" date="2019" name="Nat. Med.">
        <title>A library of human gut bacterial isolates paired with longitudinal multiomics data enables mechanistic microbiome research.</title>
        <authorList>
            <person name="Poyet M."/>
            <person name="Groussin M."/>
            <person name="Gibbons S.M."/>
            <person name="Avila-Pacheco J."/>
            <person name="Jiang X."/>
            <person name="Kearney S.M."/>
            <person name="Perrotta A.R."/>
            <person name="Berdy B."/>
            <person name="Zhao S."/>
            <person name="Lieberman T.D."/>
            <person name="Swanson P.K."/>
            <person name="Smith M."/>
            <person name="Roesemann S."/>
            <person name="Alexander J.E."/>
            <person name="Rich S.A."/>
            <person name="Livny J."/>
            <person name="Vlamakis H."/>
            <person name="Clish C."/>
            <person name="Bullock K."/>
            <person name="Deik A."/>
            <person name="Scott J."/>
            <person name="Pierce K.A."/>
            <person name="Xavier R.J."/>
            <person name="Alm E.J."/>
        </authorList>
    </citation>
    <scope>NUCLEOTIDE SEQUENCE [LARGE SCALE GENOMIC DNA]</scope>
    <source>
        <strain evidence="3 4">BIOML-A1</strain>
    </source>
</reference>
<dbReference type="AlphaFoldDB" id="A0A6L6L8E2"/>
<dbReference type="Pfam" id="PF06810">
    <property type="entry name" value="Phage_scaffold"/>
    <property type="match status" value="1"/>
</dbReference>